<evidence type="ECO:0000313" key="2">
    <source>
        <dbReference type="Proteomes" id="UP001189624"/>
    </source>
</evidence>
<organism evidence="1 2">
    <name type="scientific">Sphenostylis stenocarpa</name>
    <dbReference type="NCBI Taxonomy" id="92480"/>
    <lineage>
        <taxon>Eukaryota</taxon>
        <taxon>Viridiplantae</taxon>
        <taxon>Streptophyta</taxon>
        <taxon>Embryophyta</taxon>
        <taxon>Tracheophyta</taxon>
        <taxon>Spermatophyta</taxon>
        <taxon>Magnoliopsida</taxon>
        <taxon>eudicotyledons</taxon>
        <taxon>Gunneridae</taxon>
        <taxon>Pentapetalae</taxon>
        <taxon>rosids</taxon>
        <taxon>fabids</taxon>
        <taxon>Fabales</taxon>
        <taxon>Fabaceae</taxon>
        <taxon>Papilionoideae</taxon>
        <taxon>50 kb inversion clade</taxon>
        <taxon>NPAAA clade</taxon>
        <taxon>indigoferoid/millettioid clade</taxon>
        <taxon>Phaseoleae</taxon>
        <taxon>Sphenostylis</taxon>
    </lineage>
</organism>
<keyword evidence="2" id="KW-1185">Reference proteome</keyword>
<dbReference type="Gramene" id="rna-AYBTSS11_LOCUS10126">
    <property type="protein sequence ID" value="CAJ1941178.1"/>
    <property type="gene ID" value="gene-AYBTSS11_LOCUS10126"/>
</dbReference>
<name>A0AA86VG70_9FABA</name>
<gene>
    <name evidence="1" type="ORF">AYBTSS11_LOCUS10126</name>
</gene>
<reference evidence="1" key="1">
    <citation type="submission" date="2023-10" db="EMBL/GenBank/DDBJ databases">
        <authorList>
            <person name="Domelevo Entfellner J.-B."/>
        </authorList>
    </citation>
    <scope>NUCLEOTIDE SEQUENCE</scope>
</reference>
<feature type="non-terminal residue" evidence="1">
    <location>
        <position position="62"/>
    </location>
</feature>
<evidence type="ECO:0008006" key="3">
    <source>
        <dbReference type="Google" id="ProtNLM"/>
    </source>
</evidence>
<dbReference type="EMBL" id="OY731400">
    <property type="protein sequence ID" value="CAJ1941178.1"/>
    <property type="molecule type" value="Genomic_DNA"/>
</dbReference>
<dbReference type="AlphaFoldDB" id="A0AA86VG70"/>
<proteinExistence type="predicted"/>
<dbReference type="Proteomes" id="UP001189624">
    <property type="component" value="Chromosome 3"/>
</dbReference>
<protein>
    <recommendedName>
        <fullName evidence="3">Retrotransposon Copia-like N-terminal domain-containing protein</fullName>
    </recommendedName>
</protein>
<accession>A0AA86VG70</accession>
<sequence length="62" mass="7495">MAFETSFNPQAFQTLILIKFDDENFMVWKQQILATIRGLKLNKYLHEEHIPRKFESKEHKKS</sequence>
<evidence type="ECO:0000313" key="1">
    <source>
        <dbReference type="EMBL" id="CAJ1941178.1"/>
    </source>
</evidence>